<dbReference type="OrthoDB" id="443318at2759"/>
<comment type="caution">
    <text evidence="8">The sequence shown here is derived from an EMBL/GenBank/DDBJ whole genome shotgun (WGS) entry which is preliminary data.</text>
</comment>
<name>A0A9P9EUQ8_9HYPO</name>
<accession>A0A9P9EUQ8</accession>
<keyword evidence="5 8" id="KW-0378">Hydrolase</keyword>
<keyword evidence="7" id="KW-0732">Signal</keyword>
<reference evidence="8" key="1">
    <citation type="journal article" date="2021" name="Nat. Commun.">
        <title>Genetic determinants of endophytism in the Arabidopsis root mycobiome.</title>
        <authorList>
            <person name="Mesny F."/>
            <person name="Miyauchi S."/>
            <person name="Thiergart T."/>
            <person name="Pickel B."/>
            <person name="Atanasova L."/>
            <person name="Karlsson M."/>
            <person name="Huettel B."/>
            <person name="Barry K.W."/>
            <person name="Haridas S."/>
            <person name="Chen C."/>
            <person name="Bauer D."/>
            <person name="Andreopoulos W."/>
            <person name="Pangilinan J."/>
            <person name="LaButti K."/>
            <person name="Riley R."/>
            <person name="Lipzen A."/>
            <person name="Clum A."/>
            <person name="Drula E."/>
            <person name="Henrissat B."/>
            <person name="Kohler A."/>
            <person name="Grigoriev I.V."/>
            <person name="Martin F.M."/>
            <person name="Hacquard S."/>
        </authorList>
    </citation>
    <scope>NUCLEOTIDE SEQUENCE</scope>
    <source>
        <strain evidence="8">MPI-CAGE-AT-0021</strain>
    </source>
</reference>
<evidence type="ECO:0000256" key="2">
    <source>
        <dbReference type="ARBA" id="ARBA00012446"/>
    </source>
</evidence>
<dbReference type="GO" id="GO:0004185">
    <property type="term" value="F:serine-type carboxypeptidase activity"/>
    <property type="evidence" value="ECO:0007669"/>
    <property type="project" value="UniProtKB-EC"/>
</dbReference>
<dbReference type="GO" id="GO:0000324">
    <property type="term" value="C:fungal-type vacuole"/>
    <property type="evidence" value="ECO:0007669"/>
    <property type="project" value="TreeGrafter"/>
</dbReference>
<keyword evidence="9" id="KW-1185">Reference proteome</keyword>
<dbReference type="AlphaFoldDB" id="A0A9P9EUQ8"/>
<dbReference type="Pfam" id="PF00450">
    <property type="entry name" value="Peptidase_S10"/>
    <property type="match status" value="1"/>
</dbReference>
<evidence type="ECO:0000256" key="6">
    <source>
        <dbReference type="ARBA" id="ARBA00023180"/>
    </source>
</evidence>
<gene>
    <name evidence="8" type="ORF">B0J13DRAFT_635252</name>
</gene>
<dbReference type="EMBL" id="JAGMUU010000010">
    <property type="protein sequence ID" value="KAH7144244.1"/>
    <property type="molecule type" value="Genomic_DNA"/>
</dbReference>
<comment type="similarity">
    <text evidence="1">Belongs to the peptidase S10 family.</text>
</comment>
<dbReference type="InterPro" id="IPR029058">
    <property type="entry name" value="AB_hydrolase_fold"/>
</dbReference>
<proteinExistence type="inferred from homology"/>
<protein>
    <recommendedName>
        <fullName evidence="2">carboxypeptidase C</fullName>
        <ecNumber evidence="2">3.4.16.5</ecNumber>
    </recommendedName>
</protein>
<evidence type="ECO:0000256" key="1">
    <source>
        <dbReference type="ARBA" id="ARBA00009431"/>
    </source>
</evidence>
<dbReference type="EC" id="3.4.16.5" evidence="2"/>
<keyword evidence="4" id="KW-0645">Protease</keyword>
<evidence type="ECO:0000256" key="7">
    <source>
        <dbReference type="SAM" id="SignalP"/>
    </source>
</evidence>
<evidence type="ECO:0000256" key="3">
    <source>
        <dbReference type="ARBA" id="ARBA00022645"/>
    </source>
</evidence>
<feature type="chain" id="PRO_5040259324" description="carboxypeptidase C" evidence="7">
    <location>
        <begin position="23"/>
        <end position="364"/>
    </location>
</feature>
<dbReference type="PANTHER" id="PTHR11802:SF113">
    <property type="entry name" value="SERINE CARBOXYPEPTIDASE CTSA-4.1"/>
    <property type="match status" value="1"/>
</dbReference>
<dbReference type="SUPFAM" id="SSF53474">
    <property type="entry name" value="alpha/beta-Hydrolases"/>
    <property type="match status" value="1"/>
</dbReference>
<keyword evidence="6" id="KW-0325">Glycoprotein</keyword>
<dbReference type="PANTHER" id="PTHR11802">
    <property type="entry name" value="SERINE PROTEASE FAMILY S10 SERINE CARBOXYPEPTIDASE"/>
    <property type="match status" value="1"/>
</dbReference>
<dbReference type="Proteomes" id="UP000717696">
    <property type="component" value="Unassembled WGS sequence"/>
</dbReference>
<dbReference type="InterPro" id="IPR001563">
    <property type="entry name" value="Peptidase_S10"/>
</dbReference>
<evidence type="ECO:0000256" key="4">
    <source>
        <dbReference type="ARBA" id="ARBA00022670"/>
    </source>
</evidence>
<dbReference type="Gene3D" id="3.40.50.1820">
    <property type="entry name" value="alpha/beta hydrolase"/>
    <property type="match status" value="1"/>
</dbReference>
<organism evidence="8 9">
    <name type="scientific">Dactylonectria estremocensis</name>
    <dbReference type="NCBI Taxonomy" id="1079267"/>
    <lineage>
        <taxon>Eukaryota</taxon>
        <taxon>Fungi</taxon>
        <taxon>Dikarya</taxon>
        <taxon>Ascomycota</taxon>
        <taxon>Pezizomycotina</taxon>
        <taxon>Sordariomycetes</taxon>
        <taxon>Hypocreomycetidae</taxon>
        <taxon>Hypocreales</taxon>
        <taxon>Nectriaceae</taxon>
        <taxon>Dactylonectria</taxon>
    </lineage>
</organism>
<keyword evidence="3" id="KW-0121">Carboxypeptidase</keyword>
<dbReference type="PRINTS" id="PR00724">
    <property type="entry name" value="CRBOXYPTASEC"/>
</dbReference>
<evidence type="ECO:0000313" key="9">
    <source>
        <dbReference type="Proteomes" id="UP000717696"/>
    </source>
</evidence>
<feature type="signal peptide" evidence="7">
    <location>
        <begin position="1"/>
        <end position="22"/>
    </location>
</feature>
<evidence type="ECO:0000313" key="8">
    <source>
        <dbReference type="EMBL" id="KAH7144244.1"/>
    </source>
</evidence>
<evidence type="ECO:0000256" key="5">
    <source>
        <dbReference type="ARBA" id="ARBA00022801"/>
    </source>
</evidence>
<dbReference type="GO" id="GO:0006508">
    <property type="term" value="P:proteolysis"/>
    <property type="evidence" value="ECO:0007669"/>
    <property type="project" value="UniProtKB-KW"/>
</dbReference>
<sequence length="364" mass="39943">MMRYFGASLVAILLGLSSPSQAAKSPSPEAPSYKTIHSRFGDNSLRVKSWPAGQTQLCPGAAAHHAGWADIGNRHLFFWYHEARHSPENAPLLLWLQGEPGLSSLHGMLYEHGPCLADDKGGTRDNAWSWTEVFNVVYVDQLADVGFSYANDTNHDAYPSNSEELSSDLVSYLKIFYEAFPNLAENDLHVGGDSYAGRGISALASTVIDYNDFLLSAPLGSLVNETIPLSSVILGNPLIDPSVQLPALYDASCFGYRGFPPRVSGDNCDKAVTSLDACETALRTCSKYPQEPILYNTTRQSCFMKFLEPLLRANTSIYDRRRINCGSVDECYSDINHPSAFLNSAEILVDLLEVPSQTGERKKS</sequence>